<evidence type="ECO:0000256" key="2">
    <source>
        <dbReference type="SAM" id="SignalP"/>
    </source>
</evidence>
<organism evidence="3 4">
    <name type="scientific">Deinococcus piscis</name>
    <dbReference type="NCBI Taxonomy" id="394230"/>
    <lineage>
        <taxon>Bacteria</taxon>
        <taxon>Thermotogati</taxon>
        <taxon>Deinococcota</taxon>
        <taxon>Deinococci</taxon>
        <taxon>Deinococcales</taxon>
        <taxon>Deinococcaceae</taxon>
        <taxon>Deinococcus</taxon>
    </lineage>
</organism>
<evidence type="ECO:0000313" key="3">
    <source>
        <dbReference type="EMBL" id="GHF93457.1"/>
    </source>
</evidence>
<keyword evidence="2" id="KW-0732">Signal</keyword>
<sequence>MTLPTRVLSHALVRSLAAAALLLTTTACTLTDPTPPIPGATLRVSPQELTLRPGESARLAVELRGAPPSAAGYDLSVSGGWQGVQVSPSGLWLRGDSRAVLRVSVSRTAPASSQPLYVRVSDGQGRGLLRVVQVRVRPVRVQPAPVQQVPLDGPPLNVEPVQPAPVMPVP</sequence>
<feature type="chain" id="PRO_5047086108" evidence="2">
    <location>
        <begin position="30"/>
        <end position="170"/>
    </location>
</feature>
<keyword evidence="4" id="KW-1185">Reference proteome</keyword>
<dbReference type="Proteomes" id="UP000632154">
    <property type="component" value="Unassembled WGS sequence"/>
</dbReference>
<accession>A0ABQ3JWS9</accession>
<protein>
    <submittedName>
        <fullName evidence="3">Uncharacterized protein</fullName>
    </submittedName>
</protein>
<reference evidence="4" key="1">
    <citation type="journal article" date="2019" name="Int. J. Syst. Evol. Microbiol.">
        <title>The Global Catalogue of Microorganisms (GCM) 10K type strain sequencing project: providing services to taxonomists for standard genome sequencing and annotation.</title>
        <authorList>
            <consortium name="The Broad Institute Genomics Platform"/>
            <consortium name="The Broad Institute Genome Sequencing Center for Infectious Disease"/>
            <person name="Wu L."/>
            <person name="Ma J."/>
        </authorList>
    </citation>
    <scope>NUCLEOTIDE SEQUENCE [LARGE SCALE GENOMIC DNA]</scope>
    <source>
        <strain evidence="4">CGMCC 1.18439</strain>
    </source>
</reference>
<name>A0ABQ3JWS9_9DEIO</name>
<dbReference type="PROSITE" id="PS51257">
    <property type="entry name" value="PROKAR_LIPOPROTEIN"/>
    <property type="match status" value="1"/>
</dbReference>
<proteinExistence type="predicted"/>
<feature type="signal peptide" evidence="2">
    <location>
        <begin position="1"/>
        <end position="29"/>
    </location>
</feature>
<dbReference type="EMBL" id="BNAL01000001">
    <property type="protein sequence ID" value="GHF93457.1"/>
    <property type="molecule type" value="Genomic_DNA"/>
</dbReference>
<comment type="caution">
    <text evidence="3">The sequence shown here is derived from an EMBL/GenBank/DDBJ whole genome shotgun (WGS) entry which is preliminary data.</text>
</comment>
<evidence type="ECO:0000256" key="1">
    <source>
        <dbReference type="SAM" id="MobiDB-lite"/>
    </source>
</evidence>
<evidence type="ECO:0000313" key="4">
    <source>
        <dbReference type="Proteomes" id="UP000632154"/>
    </source>
</evidence>
<gene>
    <name evidence="3" type="ORF">GCM10017783_01850</name>
</gene>
<dbReference type="RefSeq" id="WP_189641774.1">
    <property type="nucleotide sequence ID" value="NZ_BNAL01000001.1"/>
</dbReference>
<feature type="region of interest" description="Disordered" evidence="1">
    <location>
        <begin position="146"/>
        <end position="170"/>
    </location>
</feature>